<dbReference type="Gene3D" id="3.40.50.2000">
    <property type="entry name" value="Glycogen Phosphorylase B"/>
    <property type="match status" value="2"/>
</dbReference>
<comment type="pathway">
    <text evidence="3 16">Protein modification; protein glycosylation.</text>
</comment>
<evidence type="ECO:0000256" key="5">
    <source>
        <dbReference type="ARBA" id="ARBA00011969"/>
    </source>
</evidence>
<evidence type="ECO:0000256" key="3">
    <source>
        <dbReference type="ARBA" id="ARBA00004922"/>
    </source>
</evidence>
<comment type="catalytic activity">
    <reaction evidence="14 16">
        <text>a beta-D-Man-(1-&gt;4)-beta-D-GlcNAc-(1-&gt;4)-alpha-D-GlcNAc-diphospho-di-trans,poly-cis-dolichol + GDP-alpha-D-mannose = an alpha-D-Man-(1-&gt;3)-beta-D-Man-(1-&gt;4)-beta-D-GlcNAc-(1-&gt;4)-alpha-D-GlcNAc-diphospho-di-trans,poly-cis-dolichol + GDP + H(+)</text>
        <dbReference type="Rhea" id="RHEA:29515"/>
        <dbReference type="Rhea" id="RHEA-COMP:19511"/>
        <dbReference type="Rhea" id="RHEA-COMP:19513"/>
        <dbReference type="ChEBI" id="CHEBI:15378"/>
        <dbReference type="ChEBI" id="CHEBI:57527"/>
        <dbReference type="ChEBI" id="CHEBI:58189"/>
        <dbReference type="ChEBI" id="CHEBI:58472"/>
        <dbReference type="ChEBI" id="CHEBI:132510"/>
        <dbReference type="EC" id="2.4.1.132"/>
    </reaction>
    <physiologicalReaction direction="left-to-right" evidence="14 16">
        <dbReference type="Rhea" id="RHEA:29516"/>
    </physiologicalReaction>
</comment>
<evidence type="ECO:0000313" key="20">
    <source>
        <dbReference type="Proteomes" id="UP000290900"/>
    </source>
</evidence>
<evidence type="ECO:0000256" key="15">
    <source>
        <dbReference type="ARBA" id="ARBA00045104"/>
    </source>
</evidence>
<dbReference type="InterPro" id="IPR001296">
    <property type="entry name" value="Glyco_trans_1"/>
</dbReference>
<reference evidence="19 20" key="1">
    <citation type="submission" date="2018-12" db="EMBL/GenBank/DDBJ databases">
        <authorList>
            <person name="Tiukova I."/>
            <person name="Dainat J."/>
        </authorList>
    </citation>
    <scope>NUCLEOTIDE SEQUENCE [LARGE SCALE GENOMIC DNA]</scope>
</reference>
<dbReference type="SUPFAM" id="SSF53756">
    <property type="entry name" value="UDP-Glycosyltransferase/glycogen phosphorylase"/>
    <property type="match status" value="1"/>
</dbReference>
<comment type="function">
    <text evidence="1 16">Mannosylates Man(2)GlcNAc(2)-dolichol diphosphate and Man(1)GlcNAc(2)-dolichol diphosphate to form Man(3)GlcNAc(2)-dolichol diphosphate.</text>
</comment>
<dbReference type="FunCoup" id="A0A448YNS5">
    <property type="interactions" value="729"/>
</dbReference>
<protein>
    <recommendedName>
        <fullName evidence="7 16">Alpha-1,3/1,6-mannosyltransferase ALG2</fullName>
        <ecNumber evidence="6 16">2.4.1.132</ecNumber>
        <ecNumber evidence="5 16">2.4.1.257</ecNumber>
    </recommendedName>
    <alternativeName>
        <fullName evidence="16">GDP-Man:Man(1)GlcNAc(2)-PP-Dol alpha-1,3-mannosyltransferase</fullName>
    </alternativeName>
</protein>
<dbReference type="EC" id="2.4.1.132" evidence="6 16"/>
<organism evidence="19 20">
    <name type="scientific">Brettanomyces naardenensis</name>
    <name type="common">Yeast</name>
    <dbReference type="NCBI Taxonomy" id="13370"/>
    <lineage>
        <taxon>Eukaryota</taxon>
        <taxon>Fungi</taxon>
        <taxon>Dikarya</taxon>
        <taxon>Ascomycota</taxon>
        <taxon>Saccharomycotina</taxon>
        <taxon>Pichiomycetes</taxon>
        <taxon>Pichiales</taxon>
        <taxon>Pichiaceae</taxon>
        <taxon>Brettanomyces</taxon>
    </lineage>
</organism>
<evidence type="ECO:0000256" key="16">
    <source>
        <dbReference type="RuleBase" id="RU367136"/>
    </source>
</evidence>
<sequence length="464" mass="52681">MSSNSEPLKVAFIHPDLGIGGAERLVVDAALAIKTAPNPSEQLNDITIYTSHCDQDHCFEEVANGEFTLRVYGDFLPTNLAGRFSIVFAFLRQLYLVLKMILSGELRRYDLIFIDQLAYCIPLLHLCKRPDARILFYCHFPDKLLAPHNGTLRSAYRLLFDRLEEWTTGTADKIVVNSQFTRQTVRKNFKSLQNVPLEVVYPCVPSTIELNDSNIQEVSKLVHDSPFFLSINRFERKKHIQLAIQAYARYIEQTRDSIQKLVISGGYDDRLEENKSYLAELEQLCDKLHLKRFTRIGENSEAFPDTAVQVIFLPSISTGLKNALLSKTDMLMYTPSYEHFGIVPLEAMRLGKLVLADCTGGPLETVVNYFDHRETYTGFTVEADQEKWSDILELVKGFSDNEIAQVAERNKQRVENHFSFTAMQKTLCEAIDESEPKVFAYEKSIPLVMAVLAVAAVAVARKSD</sequence>
<dbReference type="AlphaFoldDB" id="A0A448YNS5"/>
<dbReference type="GO" id="GO:0005789">
    <property type="term" value="C:endoplasmic reticulum membrane"/>
    <property type="evidence" value="ECO:0007669"/>
    <property type="project" value="UniProtKB-SubCell"/>
</dbReference>
<keyword evidence="12" id="KW-1133">Transmembrane helix</keyword>
<evidence type="ECO:0000256" key="2">
    <source>
        <dbReference type="ARBA" id="ARBA00004586"/>
    </source>
</evidence>
<name>A0A448YNS5_BRENA</name>
<dbReference type="UniPathway" id="UPA00378"/>
<evidence type="ECO:0000256" key="10">
    <source>
        <dbReference type="ARBA" id="ARBA00022692"/>
    </source>
</evidence>
<dbReference type="EMBL" id="CAACVR010000023">
    <property type="protein sequence ID" value="VEU22592.1"/>
    <property type="molecule type" value="Genomic_DNA"/>
</dbReference>
<evidence type="ECO:0000256" key="11">
    <source>
        <dbReference type="ARBA" id="ARBA00022824"/>
    </source>
</evidence>
<evidence type="ECO:0000256" key="8">
    <source>
        <dbReference type="ARBA" id="ARBA00022676"/>
    </source>
</evidence>
<comment type="subcellular location">
    <subcellularLocation>
        <location evidence="2 16">Endoplasmic reticulum membrane</location>
    </subcellularLocation>
</comment>
<evidence type="ECO:0000259" key="17">
    <source>
        <dbReference type="Pfam" id="PF00534"/>
    </source>
</evidence>
<accession>A0A448YNS5</accession>
<keyword evidence="13" id="KW-0472">Membrane</keyword>
<keyword evidence="8 16" id="KW-0328">Glycosyltransferase</keyword>
<gene>
    <name evidence="19" type="ORF">BRENAR_LOCUS3323</name>
</gene>
<evidence type="ECO:0000256" key="7">
    <source>
        <dbReference type="ARBA" id="ARBA00019218"/>
    </source>
</evidence>
<evidence type="ECO:0000256" key="1">
    <source>
        <dbReference type="ARBA" id="ARBA00003142"/>
    </source>
</evidence>
<dbReference type="GO" id="GO:0004378">
    <property type="term" value="F:GDP-Man:Man(1)GlcNAc(2)-PP-Dol alpha-1,3-mannosyltransferase activity"/>
    <property type="evidence" value="ECO:0007669"/>
    <property type="project" value="UniProtKB-UniRule"/>
</dbReference>
<evidence type="ECO:0000259" key="18">
    <source>
        <dbReference type="Pfam" id="PF13439"/>
    </source>
</evidence>
<keyword evidence="20" id="KW-1185">Reference proteome</keyword>
<evidence type="ECO:0000256" key="13">
    <source>
        <dbReference type="ARBA" id="ARBA00023136"/>
    </source>
</evidence>
<keyword evidence="10" id="KW-0812">Transmembrane</keyword>
<evidence type="ECO:0000256" key="14">
    <source>
        <dbReference type="ARBA" id="ARBA00045103"/>
    </source>
</evidence>
<evidence type="ECO:0000256" key="6">
    <source>
        <dbReference type="ARBA" id="ARBA00012649"/>
    </source>
</evidence>
<dbReference type="InterPro" id="IPR028098">
    <property type="entry name" value="Glyco_trans_4-like_N"/>
</dbReference>
<comment type="catalytic activity">
    <reaction evidence="15 16">
        <text>an alpha-D-Man-(1-&gt;3)-beta-D-Man-(1-&gt;4)-beta-D-GlcNAc-(1-&gt;4)-alpha-D-GlcNAc-diphospho-di-trans,poly-cis-dolichol + GDP-alpha-D-mannose = an alpha-D-Man-(1-&gt;3)-[alpha-D-Man-(1-&gt;6)]-beta-D-Man-(1-&gt;4)-beta-D-GlcNAc-(1-&gt;4)-alpha-D-GlcNAc-diphospho-di-trans,poly-cis-dolichol + GDP + H(+)</text>
        <dbReference type="Rhea" id="RHEA:29519"/>
        <dbReference type="Rhea" id="RHEA-COMP:19513"/>
        <dbReference type="Rhea" id="RHEA-COMP:19515"/>
        <dbReference type="ChEBI" id="CHEBI:15378"/>
        <dbReference type="ChEBI" id="CHEBI:57527"/>
        <dbReference type="ChEBI" id="CHEBI:58189"/>
        <dbReference type="ChEBI" id="CHEBI:132510"/>
        <dbReference type="ChEBI" id="CHEBI:132511"/>
        <dbReference type="EC" id="2.4.1.257"/>
    </reaction>
    <physiologicalReaction direction="left-to-right" evidence="15 16">
        <dbReference type="Rhea" id="RHEA:29520"/>
    </physiologicalReaction>
</comment>
<feature type="domain" description="Glycosyl transferase family 1" evidence="17">
    <location>
        <begin position="214"/>
        <end position="402"/>
    </location>
</feature>
<evidence type="ECO:0000313" key="19">
    <source>
        <dbReference type="EMBL" id="VEU22592.1"/>
    </source>
</evidence>
<dbReference type="InParanoid" id="A0A448YNS5"/>
<keyword evidence="9 16" id="KW-0808">Transferase</keyword>
<dbReference type="EC" id="2.4.1.257" evidence="5 16"/>
<dbReference type="Proteomes" id="UP000290900">
    <property type="component" value="Unassembled WGS sequence"/>
</dbReference>
<evidence type="ECO:0000256" key="12">
    <source>
        <dbReference type="ARBA" id="ARBA00022989"/>
    </source>
</evidence>
<dbReference type="GO" id="GO:0102704">
    <property type="term" value="F:GDP-Man:Man(2)GlcNAc(2)-PP-Dol alpha-1,6-mannosyltransferase activity"/>
    <property type="evidence" value="ECO:0007669"/>
    <property type="project" value="UniProtKB-UniRule"/>
</dbReference>
<evidence type="ECO:0000256" key="4">
    <source>
        <dbReference type="ARBA" id="ARBA00006122"/>
    </source>
</evidence>
<dbReference type="OrthoDB" id="448893at2759"/>
<feature type="domain" description="Glycosyltransferase subfamily 4-like N-terminal" evidence="18">
    <location>
        <begin position="20"/>
        <end position="204"/>
    </location>
</feature>
<dbReference type="STRING" id="13370.A0A448YNS5"/>
<evidence type="ECO:0000256" key="9">
    <source>
        <dbReference type="ARBA" id="ARBA00022679"/>
    </source>
</evidence>
<proteinExistence type="inferred from homology"/>
<dbReference type="Pfam" id="PF00534">
    <property type="entry name" value="Glycos_transf_1"/>
    <property type="match status" value="1"/>
</dbReference>
<dbReference type="PANTHER" id="PTHR45918">
    <property type="entry name" value="ALPHA-1,3/1,6-MANNOSYLTRANSFERASE ALG2"/>
    <property type="match status" value="1"/>
</dbReference>
<dbReference type="PANTHER" id="PTHR45918:SF1">
    <property type="entry name" value="ALPHA-1,3_1,6-MANNOSYLTRANSFERASE ALG2"/>
    <property type="match status" value="1"/>
</dbReference>
<keyword evidence="11 16" id="KW-0256">Endoplasmic reticulum</keyword>
<comment type="similarity">
    <text evidence="4 16">Belongs to the glycosyltransferase group 1 family.</text>
</comment>
<dbReference type="Pfam" id="PF13439">
    <property type="entry name" value="Glyco_transf_4"/>
    <property type="match status" value="1"/>
</dbReference>
<dbReference type="InterPro" id="IPR027054">
    <property type="entry name" value="ALG2"/>
</dbReference>